<evidence type="ECO:0000256" key="2">
    <source>
        <dbReference type="SAM" id="Phobius"/>
    </source>
</evidence>
<dbReference type="OrthoDB" id="9795675at2"/>
<dbReference type="GO" id="GO:0004065">
    <property type="term" value="F:arylsulfatase activity"/>
    <property type="evidence" value="ECO:0007669"/>
    <property type="project" value="UniProtKB-EC"/>
</dbReference>
<proteinExistence type="inferred from homology"/>
<dbReference type="Gene3D" id="3.40.720.10">
    <property type="entry name" value="Alkaline Phosphatase, subunit A"/>
    <property type="match status" value="1"/>
</dbReference>
<feature type="chain" id="PRO_5008533975" evidence="3">
    <location>
        <begin position="23"/>
        <end position="605"/>
    </location>
</feature>
<evidence type="ECO:0000313" key="6">
    <source>
        <dbReference type="Proteomes" id="UP000092932"/>
    </source>
</evidence>
<feature type="signal peptide" evidence="3">
    <location>
        <begin position="1"/>
        <end position="22"/>
    </location>
</feature>
<sequence length="605" mass="65111">MTGVWRKAFTACVAVASSSALAMPAPARSPSARPNIVVVVVDDAGFMDFGAYGGDARTPTIDALAARGAALSRYYTSPQCAPSRAMLLTGMDNHSVGIGSIVEMLAPEMEGLPAYSMRLLPEARTMAEVLRDAGYFTFASGKWGIGEIGSSLPDRHGFSRSYVLDATGADNWQERPYLPLYSSVEWFEDGKPTTRKTKDYSSKFIVDRAIEYVDQAAEGQPVFAYVAFQAIHIPIQAPVADIERYDGVFDKGWDRLRTERFERAKARGLVPDNAAMPAMPAKARKWSSLGSDQQRRFARAMQVNAAMMEAMDREIGRLLSHLQTKGRLDNTIVLVTSDNGPEYNDPANGTLLFKAWMPMLGMTNATDALGGPDSLTAIGSEWAASSSIPFSLYKFHSSEGGLRVPLVVAGPGVPAGGFIDGRAHVFDVMPTLLSLAGVDGRDATGASPAMLGRDLSPMLKGSADAVYGADDSVNFEVGGNAAHYQGDWKIRRMPPPQGTGEWELYNLADDSGETENLAASEPERLKRMAAAYDAYARKVGVYDDPGYSPVRQVLVNNLKGGARNYPLLTLLVVLAAIAVVLVIVLVIRRLAIALRAPGKRSDPAA</sequence>
<evidence type="ECO:0000256" key="1">
    <source>
        <dbReference type="ARBA" id="ARBA00008779"/>
    </source>
</evidence>
<dbReference type="InterPro" id="IPR050738">
    <property type="entry name" value="Sulfatase"/>
</dbReference>
<dbReference type="KEGG" id="ado:A6F68_00846"/>
<dbReference type="AlphaFoldDB" id="A0A1B2AB60"/>
<evidence type="ECO:0000313" key="5">
    <source>
        <dbReference type="EMBL" id="ANY19372.1"/>
    </source>
</evidence>
<name>A0A1B2AB60_9SPHN</name>
<keyword evidence="6" id="KW-1185">Reference proteome</keyword>
<dbReference type="InterPro" id="IPR000917">
    <property type="entry name" value="Sulfatase_N"/>
</dbReference>
<dbReference type="InterPro" id="IPR017850">
    <property type="entry name" value="Alkaline_phosphatase_core_sf"/>
</dbReference>
<dbReference type="EMBL" id="CP016591">
    <property type="protein sequence ID" value="ANY19372.1"/>
    <property type="molecule type" value="Genomic_DNA"/>
</dbReference>
<keyword evidence="3" id="KW-0732">Signal</keyword>
<dbReference type="Pfam" id="PF00884">
    <property type="entry name" value="Sulfatase"/>
    <property type="match status" value="1"/>
</dbReference>
<organism evidence="5 6">
    <name type="scientific">Tsuneonella dongtanensis</name>
    <dbReference type="NCBI Taxonomy" id="692370"/>
    <lineage>
        <taxon>Bacteria</taxon>
        <taxon>Pseudomonadati</taxon>
        <taxon>Pseudomonadota</taxon>
        <taxon>Alphaproteobacteria</taxon>
        <taxon>Sphingomonadales</taxon>
        <taxon>Erythrobacteraceae</taxon>
        <taxon>Tsuneonella</taxon>
    </lineage>
</organism>
<comment type="similarity">
    <text evidence="1">Belongs to the sulfatase family.</text>
</comment>
<reference evidence="5 6" key="1">
    <citation type="submission" date="2016-07" db="EMBL/GenBank/DDBJ databases">
        <title>Complete genome sequence of Altererythrobacter dongtanensis KCTC 22672, a type strain with esterase isolated from tidal flat.</title>
        <authorList>
            <person name="Cheng H."/>
            <person name="Wu Y.-H."/>
            <person name="Zhou P."/>
            <person name="Huo Y.-Y."/>
            <person name="Wang C.-S."/>
            <person name="Xu X.-W."/>
        </authorList>
    </citation>
    <scope>NUCLEOTIDE SEQUENCE [LARGE SCALE GENOMIC DNA]</scope>
    <source>
        <strain evidence="5 6">KCTC 22672</strain>
    </source>
</reference>
<gene>
    <name evidence="5" type="primary">atsA_3</name>
    <name evidence="5" type="ORF">A6F68_00846</name>
</gene>
<evidence type="ECO:0000256" key="3">
    <source>
        <dbReference type="SAM" id="SignalP"/>
    </source>
</evidence>
<feature type="transmembrane region" description="Helical" evidence="2">
    <location>
        <begin position="565"/>
        <end position="587"/>
    </location>
</feature>
<keyword evidence="2" id="KW-0812">Transmembrane</keyword>
<keyword evidence="2" id="KW-1133">Transmembrane helix</keyword>
<evidence type="ECO:0000259" key="4">
    <source>
        <dbReference type="Pfam" id="PF00884"/>
    </source>
</evidence>
<dbReference type="PATRIC" id="fig|692370.5.peg.862"/>
<keyword evidence="2" id="KW-0472">Membrane</keyword>
<dbReference type="PANTHER" id="PTHR42693:SF33">
    <property type="entry name" value="ARYLSULFATASE"/>
    <property type="match status" value="1"/>
</dbReference>
<dbReference type="PANTHER" id="PTHR42693">
    <property type="entry name" value="ARYLSULFATASE FAMILY MEMBER"/>
    <property type="match status" value="1"/>
</dbReference>
<dbReference type="Gene3D" id="3.30.1120.10">
    <property type="match status" value="1"/>
</dbReference>
<protein>
    <submittedName>
        <fullName evidence="5">Arylsulfatase</fullName>
        <ecNumber evidence="5">3.1.6.1</ecNumber>
    </submittedName>
</protein>
<dbReference type="EC" id="3.1.6.1" evidence="5"/>
<feature type="domain" description="Sulfatase N-terminal" evidence="4">
    <location>
        <begin position="34"/>
        <end position="438"/>
    </location>
</feature>
<dbReference type="SUPFAM" id="SSF53649">
    <property type="entry name" value="Alkaline phosphatase-like"/>
    <property type="match status" value="1"/>
</dbReference>
<keyword evidence="5" id="KW-0378">Hydrolase</keyword>
<dbReference type="STRING" id="692370.A6F68_00846"/>
<dbReference type="CDD" id="cd16025">
    <property type="entry name" value="PAS_like"/>
    <property type="match status" value="1"/>
</dbReference>
<accession>A0A1B2AB60</accession>
<dbReference type="Proteomes" id="UP000092932">
    <property type="component" value="Chromosome"/>
</dbReference>